<accession>A0A0C9VQ11</accession>
<evidence type="ECO:0000259" key="1">
    <source>
        <dbReference type="PROSITE" id="PS50181"/>
    </source>
</evidence>
<dbReference type="OrthoDB" id="3220023at2759"/>
<dbReference type="InterPro" id="IPR036047">
    <property type="entry name" value="F-box-like_dom_sf"/>
</dbReference>
<dbReference type="SMART" id="SM00256">
    <property type="entry name" value="FBOX"/>
    <property type="match status" value="1"/>
</dbReference>
<dbReference type="PROSITE" id="PS50181">
    <property type="entry name" value="FBOX"/>
    <property type="match status" value="1"/>
</dbReference>
<keyword evidence="3" id="KW-1185">Reference proteome</keyword>
<dbReference type="AlphaFoldDB" id="A0A0C9VQ11"/>
<evidence type="ECO:0000313" key="2">
    <source>
        <dbReference type="EMBL" id="KIJ39921.1"/>
    </source>
</evidence>
<feature type="domain" description="F-box" evidence="1">
    <location>
        <begin position="28"/>
        <end position="78"/>
    </location>
</feature>
<reference evidence="2 3" key="1">
    <citation type="submission" date="2014-06" db="EMBL/GenBank/DDBJ databases">
        <title>Evolutionary Origins and Diversification of the Mycorrhizal Mutualists.</title>
        <authorList>
            <consortium name="DOE Joint Genome Institute"/>
            <consortium name="Mycorrhizal Genomics Consortium"/>
            <person name="Kohler A."/>
            <person name="Kuo A."/>
            <person name="Nagy L.G."/>
            <person name="Floudas D."/>
            <person name="Copeland A."/>
            <person name="Barry K.W."/>
            <person name="Cichocki N."/>
            <person name="Veneault-Fourrey C."/>
            <person name="LaButti K."/>
            <person name="Lindquist E.A."/>
            <person name="Lipzen A."/>
            <person name="Lundell T."/>
            <person name="Morin E."/>
            <person name="Murat C."/>
            <person name="Riley R."/>
            <person name="Ohm R."/>
            <person name="Sun H."/>
            <person name="Tunlid A."/>
            <person name="Henrissat B."/>
            <person name="Grigoriev I.V."/>
            <person name="Hibbett D.S."/>
            <person name="Martin F."/>
        </authorList>
    </citation>
    <scope>NUCLEOTIDE SEQUENCE [LARGE SCALE GENOMIC DNA]</scope>
    <source>
        <strain evidence="2 3">SS14</strain>
    </source>
</reference>
<dbReference type="Pfam" id="PF12937">
    <property type="entry name" value="F-box-like"/>
    <property type="match status" value="1"/>
</dbReference>
<dbReference type="InterPro" id="IPR001810">
    <property type="entry name" value="F-box_dom"/>
</dbReference>
<dbReference type="SUPFAM" id="SSF81383">
    <property type="entry name" value="F-box domain"/>
    <property type="match status" value="1"/>
</dbReference>
<gene>
    <name evidence="2" type="ORF">M422DRAFT_32522</name>
</gene>
<dbReference type="EMBL" id="KN837148">
    <property type="protein sequence ID" value="KIJ39921.1"/>
    <property type="molecule type" value="Genomic_DNA"/>
</dbReference>
<evidence type="ECO:0000313" key="3">
    <source>
        <dbReference type="Proteomes" id="UP000054279"/>
    </source>
</evidence>
<name>A0A0C9VQ11_SPHS4</name>
<sequence length="622" mass="71965">MPGRAAKKRRRFRLEQPEQLDLSRKHGDELFGCLPLEMIAEILAYLCTPDLLALARTSRFFADLLVYNKSLEYIWRNARKQFLPLPIPDPAPNWTETSYAAFLFDPAPCEVCEEMTKTVPYSCSLRARICTKVGCGSSWIYDRLHLARTFTIPHSETAITAAIQSWLPYYEGDSDDRASRRYRVVDWGAAANRYREAAMLNPAEFVKIQEEFAQKAKILPRLMQEAKNLLTWCKTCRVYQAKCHTDNELFLRNKAAIEDWNESDFITTPLYRDLIKRKDALYELITETEYGSLKEEFREQVATRRKQRIQASVDSISRSNREDLRRYWSKLKTFSPDPMPCYGEFRRLDICKVLLQKNIDKAKAMQPVTDSLWTELKQGAPIEEHIRQQINTWLDDTRAKLAEKLGYKHVELDTAAGFTHPTERLTAWFVCINCNTKKKKDVAMTFKDVCGHQCPPARRKDRSKAEWNIDWFQPDKKAVAAMKQLLRIMSLDERKVYLAYLNNMLSPNYIICKSCPKPIVLSPTSLLSHCKRHESIILEILPSAQLNPQTVVKPRGRIEDGLVAKLNGYERSAKKERALRGFECRHCPDDTAYTFDGLVSHLKAKHSIETPGDEDVYSKPKL</sequence>
<proteinExistence type="predicted"/>
<dbReference type="Proteomes" id="UP000054279">
    <property type="component" value="Unassembled WGS sequence"/>
</dbReference>
<organism evidence="2 3">
    <name type="scientific">Sphaerobolus stellatus (strain SS14)</name>
    <dbReference type="NCBI Taxonomy" id="990650"/>
    <lineage>
        <taxon>Eukaryota</taxon>
        <taxon>Fungi</taxon>
        <taxon>Dikarya</taxon>
        <taxon>Basidiomycota</taxon>
        <taxon>Agaricomycotina</taxon>
        <taxon>Agaricomycetes</taxon>
        <taxon>Phallomycetidae</taxon>
        <taxon>Geastrales</taxon>
        <taxon>Sphaerobolaceae</taxon>
        <taxon>Sphaerobolus</taxon>
    </lineage>
</organism>
<protein>
    <recommendedName>
        <fullName evidence="1">F-box domain-containing protein</fullName>
    </recommendedName>
</protein>
<dbReference type="CDD" id="cd09917">
    <property type="entry name" value="F-box_SF"/>
    <property type="match status" value="1"/>
</dbReference>
<dbReference type="HOGENOM" id="CLU_011993_0_0_1"/>